<name>A0ACC4DET2_PURLI</name>
<gene>
    <name evidence="1" type="ORF">ACCO45_011754</name>
</gene>
<dbReference type="Proteomes" id="UP001638806">
    <property type="component" value="Unassembled WGS sequence"/>
</dbReference>
<comment type="caution">
    <text evidence="1">The sequence shown here is derived from an EMBL/GenBank/DDBJ whole genome shotgun (WGS) entry which is preliminary data.</text>
</comment>
<evidence type="ECO:0000313" key="1">
    <source>
        <dbReference type="EMBL" id="KAL3953798.1"/>
    </source>
</evidence>
<dbReference type="EMBL" id="JBGNUJ010000011">
    <property type="protein sequence ID" value="KAL3953798.1"/>
    <property type="molecule type" value="Genomic_DNA"/>
</dbReference>
<accession>A0ACC4DET2</accession>
<proteinExistence type="predicted"/>
<sequence length="388" mass="42583">MVWSWLAVLAGVILSQQRPASRPSWQAEPRPQASNVRLTKVLRLHRITAAGRSATFRAHRSHYGCSFDASKGISSIILQNLNAFGGRSQSHRRKLAARARLLPQEPGIACGRSLPAVTRWYGRIASRDLGCSTSTTEARPREQRHPPRRPPSCDYTPSSLPTYPAARRRALDPARRVLHIFSIWGTGTTDTSKTRAAADDGMTYGSIDRQSTPKDTSGILPLKFTAVPVQDGPREPRLRNIHAYMRASIRCELLPNGVASRSFGRASAVGLHHAAPHHAEAFPCPGPNVRSALRRPRPLLILSPAAPWAPEPPGGIHRQQREPENKKKTMCTPRPVSEPVYEAVLVAPARLVNPGEKMRAKTTTERARLAVQGKTRPHPTPVAVHSAP</sequence>
<evidence type="ECO:0000313" key="2">
    <source>
        <dbReference type="Proteomes" id="UP001638806"/>
    </source>
</evidence>
<protein>
    <submittedName>
        <fullName evidence="1">Uncharacterized protein</fullName>
    </submittedName>
</protein>
<keyword evidence="2" id="KW-1185">Reference proteome</keyword>
<reference evidence="1" key="1">
    <citation type="submission" date="2024-12" db="EMBL/GenBank/DDBJ databases">
        <title>Comparative genomics and development of molecular markers within Purpureocillium lilacinum and among Purpureocillium species.</title>
        <authorList>
            <person name="Yeh Z.-Y."/>
            <person name="Ni N.-T."/>
            <person name="Lo P.-H."/>
            <person name="Mushyakhwo K."/>
            <person name="Lin C.-F."/>
            <person name="Nai Y.-S."/>
        </authorList>
    </citation>
    <scope>NUCLEOTIDE SEQUENCE</scope>
    <source>
        <strain evidence="1">NCHU-NPUST-175</strain>
    </source>
</reference>
<organism evidence="1 2">
    <name type="scientific">Purpureocillium lilacinum</name>
    <name type="common">Paecilomyces lilacinus</name>
    <dbReference type="NCBI Taxonomy" id="33203"/>
    <lineage>
        <taxon>Eukaryota</taxon>
        <taxon>Fungi</taxon>
        <taxon>Dikarya</taxon>
        <taxon>Ascomycota</taxon>
        <taxon>Pezizomycotina</taxon>
        <taxon>Sordariomycetes</taxon>
        <taxon>Hypocreomycetidae</taxon>
        <taxon>Hypocreales</taxon>
        <taxon>Ophiocordycipitaceae</taxon>
        <taxon>Purpureocillium</taxon>
    </lineage>
</organism>